<dbReference type="SUPFAM" id="SSF52172">
    <property type="entry name" value="CheY-like"/>
    <property type="match status" value="1"/>
</dbReference>
<dbReference type="InterPro" id="IPR011006">
    <property type="entry name" value="CheY-like_superfamily"/>
</dbReference>
<dbReference type="GO" id="GO:0000160">
    <property type="term" value="P:phosphorelay signal transduction system"/>
    <property type="evidence" value="ECO:0007669"/>
    <property type="project" value="UniProtKB-KW"/>
</dbReference>
<evidence type="ECO:0000259" key="9">
    <source>
        <dbReference type="PROSITE" id="PS01124"/>
    </source>
</evidence>
<evidence type="ECO:0000256" key="8">
    <source>
        <dbReference type="PROSITE-ProRule" id="PRU00169"/>
    </source>
</evidence>
<dbReference type="InterPro" id="IPR018060">
    <property type="entry name" value="HTH_AraC"/>
</dbReference>
<evidence type="ECO:0000313" key="11">
    <source>
        <dbReference type="EMBL" id="QQT02347.1"/>
    </source>
</evidence>
<feature type="domain" description="Response regulatory" evidence="10">
    <location>
        <begin position="8"/>
        <end position="125"/>
    </location>
</feature>
<evidence type="ECO:0000256" key="7">
    <source>
        <dbReference type="ARBA" id="ARBA00023163"/>
    </source>
</evidence>
<evidence type="ECO:0000256" key="2">
    <source>
        <dbReference type="ARBA" id="ARBA00022490"/>
    </source>
</evidence>
<keyword evidence="4" id="KW-0902">Two-component regulatory system</keyword>
<dbReference type="Pfam" id="PF00072">
    <property type="entry name" value="Response_reg"/>
    <property type="match status" value="1"/>
</dbReference>
<keyword evidence="6" id="KW-0238">DNA-binding</keyword>
<evidence type="ECO:0000256" key="6">
    <source>
        <dbReference type="ARBA" id="ARBA00023125"/>
    </source>
</evidence>
<keyword evidence="2" id="KW-0963">Cytoplasm</keyword>
<dbReference type="InterPro" id="IPR051552">
    <property type="entry name" value="HptR"/>
</dbReference>
<dbReference type="PROSITE" id="PS50110">
    <property type="entry name" value="RESPONSE_REGULATORY"/>
    <property type="match status" value="1"/>
</dbReference>
<dbReference type="InterPro" id="IPR020449">
    <property type="entry name" value="Tscrpt_reg_AraC-type_HTH"/>
</dbReference>
<dbReference type="RefSeq" id="WP_051387366.1">
    <property type="nucleotide sequence ID" value="NZ_CP068053.1"/>
</dbReference>
<reference evidence="11 12" key="1">
    <citation type="submission" date="2021-01" db="EMBL/GenBank/DDBJ databases">
        <title>FDA dAtabase for Regulatory Grade micrObial Sequences (FDA-ARGOS): Supporting development and validation of Infectious Disease Dx tests.</title>
        <authorList>
            <person name="Nelson B."/>
            <person name="Plummer A."/>
            <person name="Tallon L."/>
            <person name="Sadzewicz L."/>
            <person name="Zhao X."/>
            <person name="Boylan J."/>
            <person name="Ott S."/>
            <person name="Bowen H."/>
            <person name="Vavikolanu K."/>
            <person name="Mehta A."/>
            <person name="Aluvathingal J."/>
            <person name="Nadendla S."/>
            <person name="Myers T."/>
            <person name="Yan Y."/>
            <person name="Sichtig H."/>
        </authorList>
    </citation>
    <scope>NUCLEOTIDE SEQUENCE [LARGE SCALE GENOMIC DNA]</scope>
    <source>
        <strain evidence="11 12">FDAARGOS_1161</strain>
    </source>
</reference>
<keyword evidence="12" id="KW-1185">Reference proteome</keyword>
<feature type="domain" description="HTH araC/xylS-type" evidence="9">
    <location>
        <begin position="416"/>
        <end position="514"/>
    </location>
</feature>
<comment type="subcellular location">
    <subcellularLocation>
        <location evidence="1">Cytoplasm</location>
    </subcellularLocation>
</comment>
<dbReference type="Gene3D" id="1.10.10.60">
    <property type="entry name" value="Homeodomain-like"/>
    <property type="match status" value="2"/>
</dbReference>
<dbReference type="GO" id="GO:0003700">
    <property type="term" value="F:DNA-binding transcription factor activity"/>
    <property type="evidence" value="ECO:0007669"/>
    <property type="project" value="InterPro"/>
</dbReference>
<gene>
    <name evidence="11" type="ORF">I6J18_11205</name>
</gene>
<dbReference type="SMART" id="SM00448">
    <property type="entry name" value="REC"/>
    <property type="match status" value="1"/>
</dbReference>
<dbReference type="InterPro" id="IPR018062">
    <property type="entry name" value="HTH_AraC-typ_CS"/>
</dbReference>
<proteinExistence type="predicted"/>
<dbReference type="SUPFAM" id="SSF46689">
    <property type="entry name" value="Homeodomain-like"/>
    <property type="match status" value="2"/>
</dbReference>
<dbReference type="PANTHER" id="PTHR42713:SF3">
    <property type="entry name" value="TRANSCRIPTIONAL REGULATORY PROTEIN HPTR"/>
    <property type="match status" value="1"/>
</dbReference>
<dbReference type="PANTHER" id="PTHR42713">
    <property type="entry name" value="HISTIDINE KINASE-RELATED"/>
    <property type="match status" value="1"/>
</dbReference>
<dbReference type="SMART" id="SM00342">
    <property type="entry name" value="HTH_ARAC"/>
    <property type="match status" value="1"/>
</dbReference>
<evidence type="ECO:0000256" key="4">
    <source>
        <dbReference type="ARBA" id="ARBA00023012"/>
    </source>
</evidence>
<dbReference type="AlphaFoldDB" id="A0A974NR81"/>
<accession>A0A974NR81</accession>
<keyword evidence="5" id="KW-0805">Transcription regulation</keyword>
<dbReference type="KEGG" id="ppsr:I6J18_11205"/>
<dbReference type="InterPro" id="IPR001789">
    <property type="entry name" value="Sig_transdc_resp-reg_receiver"/>
</dbReference>
<dbReference type="Pfam" id="PF12833">
    <property type="entry name" value="HTH_18"/>
    <property type="match status" value="1"/>
</dbReference>
<evidence type="ECO:0000256" key="1">
    <source>
        <dbReference type="ARBA" id="ARBA00004496"/>
    </source>
</evidence>
<dbReference type="Proteomes" id="UP000595254">
    <property type="component" value="Chromosome"/>
</dbReference>
<dbReference type="PROSITE" id="PS00041">
    <property type="entry name" value="HTH_ARAC_FAMILY_1"/>
    <property type="match status" value="1"/>
</dbReference>
<dbReference type="GO" id="GO:0005737">
    <property type="term" value="C:cytoplasm"/>
    <property type="evidence" value="ECO:0007669"/>
    <property type="project" value="UniProtKB-SubCell"/>
</dbReference>
<dbReference type="InterPro" id="IPR009057">
    <property type="entry name" value="Homeodomain-like_sf"/>
</dbReference>
<evidence type="ECO:0000256" key="5">
    <source>
        <dbReference type="ARBA" id="ARBA00023015"/>
    </source>
</evidence>
<evidence type="ECO:0000256" key="3">
    <source>
        <dbReference type="ARBA" id="ARBA00022553"/>
    </source>
</evidence>
<sequence>MDSGEMCRILIVDDEILIRRGIMHYLDWKSEGFQIVGEASNGQEALELIEASYPHIIITDIVMPIMDGEELTRIVKEKYPQIQIIILSSYGEFDYVRSAFQRGVVDYILKPKLEADSLLNVLKTAVKRIPGFQSREKDLSINLSIDQIINKLVLGYDVYYGLEQVTRAFPYSHYCLMGVDMKKQPSKGSAEFPAQVKDIVENAFNKQLSEAAYYSFNFDSNIIVFLVNVNQEDLTKVRDGANQLAASQVESGFALTEGFQQFGQLGKMFKESLLKLLNYRFYFPDILVLTEFDLPSIVPKSEKFNLDWFTEEFMRKHFDSSFFYLRDYAEKLSNCFTMDVFEYKAFFSNIIFNITILLGNMNYEIKELEQSRYTFFKLIDEANSARETIKLLDRFIVEANESIFKMQNRAENINMKKFMDYLKNHYSEPLTLNDVAATFHFNPSYISSYFSAHNNEGFIESLNRIRIEEACKLLLKETAAISEISEMVGFSDHSYFCKVFKKVKGMSPSQYKRKQLI</sequence>
<feature type="modified residue" description="4-aspartylphosphate" evidence="8">
    <location>
        <position position="60"/>
    </location>
</feature>
<keyword evidence="7" id="KW-0804">Transcription</keyword>
<organism evidence="11 12">
    <name type="scientific">Peribacillus psychrosaccharolyticus</name>
    <name type="common">Bacillus psychrosaccharolyticus</name>
    <dbReference type="NCBI Taxonomy" id="1407"/>
    <lineage>
        <taxon>Bacteria</taxon>
        <taxon>Bacillati</taxon>
        <taxon>Bacillota</taxon>
        <taxon>Bacilli</taxon>
        <taxon>Bacillales</taxon>
        <taxon>Bacillaceae</taxon>
        <taxon>Peribacillus</taxon>
    </lineage>
</organism>
<dbReference type="Gene3D" id="3.40.50.2300">
    <property type="match status" value="1"/>
</dbReference>
<dbReference type="PRINTS" id="PR00032">
    <property type="entry name" value="HTHARAC"/>
</dbReference>
<dbReference type="GO" id="GO:0043565">
    <property type="term" value="F:sequence-specific DNA binding"/>
    <property type="evidence" value="ECO:0007669"/>
    <property type="project" value="InterPro"/>
</dbReference>
<dbReference type="EMBL" id="CP068053">
    <property type="protein sequence ID" value="QQT02347.1"/>
    <property type="molecule type" value="Genomic_DNA"/>
</dbReference>
<dbReference type="PROSITE" id="PS01124">
    <property type="entry name" value="HTH_ARAC_FAMILY_2"/>
    <property type="match status" value="1"/>
</dbReference>
<evidence type="ECO:0000313" key="12">
    <source>
        <dbReference type="Proteomes" id="UP000595254"/>
    </source>
</evidence>
<dbReference type="CDD" id="cd17536">
    <property type="entry name" value="REC_YesN-like"/>
    <property type="match status" value="1"/>
</dbReference>
<evidence type="ECO:0000259" key="10">
    <source>
        <dbReference type="PROSITE" id="PS50110"/>
    </source>
</evidence>
<keyword evidence="3 8" id="KW-0597">Phosphoprotein</keyword>
<name>A0A974NR81_PERPY</name>
<protein>
    <submittedName>
        <fullName evidence="11">Response regulator transcription factor</fullName>
    </submittedName>
</protein>